<feature type="compositionally biased region" description="Low complexity" evidence="1">
    <location>
        <begin position="133"/>
        <end position="143"/>
    </location>
</feature>
<sequence>MAEEVIDTTAMEEKARAEAEARRQKILEKAGNRMDLVNGINRDEGEGEEVEKPKKTSASKLAAMRRRRFKKGGAAKKEEETADSAAAAPPVSEADTPKPETTVAPEPAKDQPETVDQAPSVEVESKASEEESPAAATATSEASEPPKRKYMGVAKMRRKMNKERQAKQAEEVGDDASQSTASTTKSVKAAVLKKRRIVATLPIAMHVVTVFLLFLAGVDIGLQQNRIEYALTDVKVHEQIAPQQELRIVQMVTNFGSSSKTKPSTTSPSLDKVVDDPAVYDVGAEDEFQSETDGEEGEENLDPLFQVDLDKLTSGPGLLMMAGRFAVACHRFNLSILYYFPLSIMARIQSTIYSLIQSPPMLCLVALAIRQAIGKLILGADLPEIVKDEAQHKDVMSTVKNFAKSFFLKTFPTVASLYDAFTHLRSDMYVILCGLFVGIAFHHQFGQVFVLPPDVAEDVAPPVVEEPPEQVITGSDEL</sequence>
<feature type="region of interest" description="Disordered" evidence="1">
    <location>
        <begin position="36"/>
        <end position="186"/>
    </location>
</feature>
<gene>
    <name evidence="3" type="ORF">APAL1065_LOCUS967</name>
</gene>
<feature type="compositionally biased region" description="Basic residues" evidence="1">
    <location>
        <begin position="63"/>
        <end position="74"/>
    </location>
</feature>
<evidence type="ECO:0000313" key="3">
    <source>
        <dbReference type="EMBL" id="CAD9941408.1"/>
    </source>
</evidence>
<evidence type="ECO:0000256" key="1">
    <source>
        <dbReference type="SAM" id="MobiDB-lite"/>
    </source>
</evidence>
<feature type="compositionally biased region" description="Polar residues" evidence="1">
    <location>
        <begin position="176"/>
        <end position="186"/>
    </location>
</feature>
<name>A0A7S2V8G2_9STRA</name>
<reference evidence="3" key="1">
    <citation type="submission" date="2021-01" db="EMBL/GenBank/DDBJ databases">
        <authorList>
            <person name="Corre E."/>
            <person name="Pelletier E."/>
            <person name="Niang G."/>
            <person name="Scheremetjew M."/>
            <person name="Finn R."/>
            <person name="Kale V."/>
            <person name="Holt S."/>
            <person name="Cochrane G."/>
            <person name="Meng A."/>
            <person name="Brown T."/>
            <person name="Cohen L."/>
        </authorList>
    </citation>
    <scope>NUCLEOTIDE SEQUENCE</scope>
    <source>
        <strain evidence="3">CCMP125</strain>
    </source>
</reference>
<organism evidence="3">
    <name type="scientific">Entomoneis paludosa</name>
    <dbReference type="NCBI Taxonomy" id="265537"/>
    <lineage>
        <taxon>Eukaryota</taxon>
        <taxon>Sar</taxon>
        <taxon>Stramenopiles</taxon>
        <taxon>Ochrophyta</taxon>
        <taxon>Bacillariophyta</taxon>
        <taxon>Bacillariophyceae</taxon>
        <taxon>Bacillariophycidae</taxon>
        <taxon>Entomoneidaceae</taxon>
        <taxon>Entomoneis</taxon>
    </lineage>
</organism>
<dbReference type="EMBL" id="HBHT01001518">
    <property type="protein sequence ID" value="CAD9941408.1"/>
    <property type="molecule type" value="Transcribed_RNA"/>
</dbReference>
<keyword evidence="2" id="KW-1133">Transmembrane helix</keyword>
<protein>
    <submittedName>
        <fullName evidence="3">Uncharacterized protein</fullName>
    </submittedName>
</protein>
<evidence type="ECO:0000256" key="2">
    <source>
        <dbReference type="SAM" id="Phobius"/>
    </source>
</evidence>
<keyword evidence="2" id="KW-0472">Membrane</keyword>
<feature type="transmembrane region" description="Helical" evidence="2">
    <location>
        <begin position="197"/>
        <end position="218"/>
    </location>
</feature>
<accession>A0A7S2V8G2</accession>
<proteinExistence type="predicted"/>
<dbReference type="AlphaFoldDB" id="A0A7S2V8G2"/>
<keyword evidence="2" id="KW-0812">Transmembrane</keyword>